<dbReference type="SUPFAM" id="SSF53474">
    <property type="entry name" value="alpha/beta-Hydrolases"/>
    <property type="match status" value="1"/>
</dbReference>
<dbReference type="InterPro" id="IPR000801">
    <property type="entry name" value="Esterase-like"/>
</dbReference>
<gene>
    <name evidence="2" type="ORF">HMPREF0654_09190</name>
</gene>
<reference evidence="2 3" key="1">
    <citation type="submission" date="2014-07" db="EMBL/GenBank/DDBJ databases">
        <authorList>
            <person name="McCorrison J."/>
            <person name="Sanka R."/>
            <person name="Torralba M."/>
            <person name="Gillis M."/>
            <person name="Haft D.H."/>
            <person name="Methe B."/>
            <person name="Sutton G."/>
            <person name="Nelson K.E."/>
        </authorList>
    </citation>
    <scope>NUCLEOTIDE SEQUENCE [LARGE SCALE GENOMIC DNA]</scope>
    <source>
        <strain evidence="2 3">DNF00882</strain>
    </source>
</reference>
<evidence type="ECO:0000313" key="2">
    <source>
        <dbReference type="EMBL" id="KGF48450.1"/>
    </source>
</evidence>
<dbReference type="AlphaFoldDB" id="A0A096ANT5"/>
<protein>
    <recommendedName>
        <fullName evidence="4">Esterase</fullName>
    </recommendedName>
</protein>
<organism evidence="2 3">
    <name type="scientific">Prevotella disiens DNF00882</name>
    <dbReference type="NCBI Taxonomy" id="1401075"/>
    <lineage>
        <taxon>Bacteria</taxon>
        <taxon>Pseudomonadati</taxon>
        <taxon>Bacteroidota</taxon>
        <taxon>Bacteroidia</taxon>
        <taxon>Bacteroidales</taxon>
        <taxon>Prevotellaceae</taxon>
        <taxon>Prevotella</taxon>
    </lineage>
</organism>
<comment type="caution">
    <text evidence="2">The sequence shown here is derived from an EMBL/GenBank/DDBJ whole genome shotgun (WGS) entry which is preliminary data.</text>
</comment>
<evidence type="ECO:0000256" key="1">
    <source>
        <dbReference type="SAM" id="Phobius"/>
    </source>
</evidence>
<dbReference type="InterPro" id="IPR029058">
    <property type="entry name" value="AB_hydrolase_fold"/>
</dbReference>
<dbReference type="Gene3D" id="3.40.50.1820">
    <property type="entry name" value="alpha/beta hydrolase"/>
    <property type="match status" value="1"/>
</dbReference>
<sequence length="236" mass="27298">MKHEKENIKIGTHECIIFSPKKILTDNKPPEILFLQPVDSHDVEELEQEITYIEAHISSHFIFVAIRITKWNEELTPWGVPPIFGKTPFGEGASNTLLYIKEQLLPYLLRRFYENYRPKIILGGYSLAGLFTLWTSYNTDFFNGIVSASPSIWYKDWLEYAEQNTPKVKFAYLSLGDKEDHTKTKIISTVKECMAKQIEIYQTQGVNVKFDWNEGNHFQDNGERTAKGFVHIASSL</sequence>
<keyword evidence="1" id="KW-0812">Transmembrane</keyword>
<keyword evidence="1" id="KW-1133">Transmembrane helix</keyword>
<evidence type="ECO:0000313" key="3">
    <source>
        <dbReference type="Proteomes" id="UP000029538"/>
    </source>
</evidence>
<proteinExistence type="predicted"/>
<dbReference type="RefSeq" id="WP_036884178.1">
    <property type="nucleotide sequence ID" value="NZ_JRNR01000095.1"/>
</dbReference>
<keyword evidence="1" id="KW-0472">Membrane</keyword>
<dbReference type="Pfam" id="PF00756">
    <property type="entry name" value="Esterase"/>
    <property type="match status" value="1"/>
</dbReference>
<dbReference type="EMBL" id="JRNR01000095">
    <property type="protein sequence ID" value="KGF48450.1"/>
    <property type="molecule type" value="Genomic_DNA"/>
</dbReference>
<accession>A0A096ANT5</accession>
<name>A0A096ANT5_9BACT</name>
<dbReference type="Proteomes" id="UP000029538">
    <property type="component" value="Unassembled WGS sequence"/>
</dbReference>
<feature type="transmembrane region" description="Helical" evidence="1">
    <location>
        <begin position="120"/>
        <end position="137"/>
    </location>
</feature>
<evidence type="ECO:0008006" key="4">
    <source>
        <dbReference type="Google" id="ProtNLM"/>
    </source>
</evidence>